<evidence type="ECO:0000313" key="2">
    <source>
        <dbReference type="Proteomes" id="UP000799324"/>
    </source>
</evidence>
<evidence type="ECO:0000313" key="1">
    <source>
        <dbReference type="EMBL" id="KAF2656571.1"/>
    </source>
</evidence>
<dbReference type="OrthoDB" id="3750487at2759"/>
<dbReference type="EMBL" id="MU004334">
    <property type="protein sequence ID" value="KAF2656571.1"/>
    <property type="molecule type" value="Genomic_DNA"/>
</dbReference>
<dbReference type="Gene3D" id="1.25.40.10">
    <property type="entry name" value="Tetratricopeptide repeat domain"/>
    <property type="match status" value="1"/>
</dbReference>
<sequence>MASLNLHNLDSDTLFELLTLCPDLATLRCLIQTHRSIYQAFTSRRRLVLRIVFGNQFAAKALGPYEAIKSATLPIQLYSHKIGSSNPIDIVAFRESLWPDIEHLLKDGPVMVWATALLVAFQAASLADDALTFSKRITNIFMRDKRRRLGPYASAFFRAAVKTHHLAGLEEDAMRLQEWVLHRLLVVRIGPDGHSHLDKRNIPEHSRWAKDLADAYRRAGCTDRLNTFQLESWELYRMIIGPNSDVSLDWARALVMAYQSSGRNEDALEFHARVRQTLDPSKPQFLAWSRQLIRMYQRQHREAEALIVMRDVWNQLNPESKGYRAWTTQLSDAYEGDGRPEDAVMVCEEAWRVISARLEENPKVPAWQYQAIGAGLSLVRAYEKHGRFGDAKVVEATCNELRHSRLAR</sequence>
<dbReference type="SUPFAM" id="SSF48452">
    <property type="entry name" value="TPR-like"/>
    <property type="match status" value="1"/>
</dbReference>
<name>A0A6A6TBE1_9PLEO</name>
<reference evidence="1" key="1">
    <citation type="journal article" date="2020" name="Stud. Mycol.">
        <title>101 Dothideomycetes genomes: a test case for predicting lifestyles and emergence of pathogens.</title>
        <authorList>
            <person name="Haridas S."/>
            <person name="Albert R."/>
            <person name="Binder M."/>
            <person name="Bloem J."/>
            <person name="Labutti K."/>
            <person name="Salamov A."/>
            <person name="Andreopoulos B."/>
            <person name="Baker S."/>
            <person name="Barry K."/>
            <person name="Bills G."/>
            <person name="Bluhm B."/>
            <person name="Cannon C."/>
            <person name="Castanera R."/>
            <person name="Culley D."/>
            <person name="Daum C."/>
            <person name="Ezra D."/>
            <person name="Gonzalez J."/>
            <person name="Henrissat B."/>
            <person name="Kuo A."/>
            <person name="Liang C."/>
            <person name="Lipzen A."/>
            <person name="Lutzoni F."/>
            <person name="Magnuson J."/>
            <person name="Mondo S."/>
            <person name="Nolan M."/>
            <person name="Ohm R."/>
            <person name="Pangilinan J."/>
            <person name="Park H.-J."/>
            <person name="Ramirez L."/>
            <person name="Alfaro M."/>
            <person name="Sun H."/>
            <person name="Tritt A."/>
            <person name="Yoshinaga Y."/>
            <person name="Zwiers L.-H."/>
            <person name="Turgeon B."/>
            <person name="Goodwin S."/>
            <person name="Spatafora J."/>
            <person name="Crous P."/>
            <person name="Grigoriev I."/>
        </authorList>
    </citation>
    <scope>NUCLEOTIDE SEQUENCE</scope>
    <source>
        <strain evidence="1">CBS 122681</strain>
    </source>
</reference>
<accession>A0A6A6TBE1</accession>
<dbReference type="Proteomes" id="UP000799324">
    <property type="component" value="Unassembled WGS sequence"/>
</dbReference>
<organism evidence="1 2">
    <name type="scientific">Lophiostoma macrostomum CBS 122681</name>
    <dbReference type="NCBI Taxonomy" id="1314788"/>
    <lineage>
        <taxon>Eukaryota</taxon>
        <taxon>Fungi</taxon>
        <taxon>Dikarya</taxon>
        <taxon>Ascomycota</taxon>
        <taxon>Pezizomycotina</taxon>
        <taxon>Dothideomycetes</taxon>
        <taxon>Pleosporomycetidae</taxon>
        <taxon>Pleosporales</taxon>
        <taxon>Lophiostomataceae</taxon>
        <taxon>Lophiostoma</taxon>
    </lineage>
</organism>
<gene>
    <name evidence="1" type="ORF">K491DRAFT_691806</name>
</gene>
<keyword evidence="2" id="KW-1185">Reference proteome</keyword>
<dbReference type="InterPro" id="IPR011990">
    <property type="entry name" value="TPR-like_helical_dom_sf"/>
</dbReference>
<evidence type="ECO:0008006" key="3">
    <source>
        <dbReference type="Google" id="ProtNLM"/>
    </source>
</evidence>
<dbReference type="AlphaFoldDB" id="A0A6A6TBE1"/>
<protein>
    <recommendedName>
        <fullName evidence="3">TPR-like protein</fullName>
    </recommendedName>
</protein>
<proteinExistence type="predicted"/>